<keyword evidence="2" id="KW-1185">Reference proteome</keyword>
<dbReference type="EMBL" id="BAAABL010000067">
    <property type="protein sequence ID" value="GAA0307810.1"/>
    <property type="molecule type" value="Genomic_DNA"/>
</dbReference>
<dbReference type="RefSeq" id="WP_211312057.1">
    <property type="nucleotide sequence ID" value="NZ_BAAABL010000067.1"/>
</dbReference>
<dbReference type="Gene3D" id="2.160.20.10">
    <property type="entry name" value="Single-stranded right-handed beta-helix, Pectin lyase-like"/>
    <property type="match status" value="1"/>
</dbReference>
<proteinExistence type="predicted"/>
<dbReference type="InterPro" id="IPR012334">
    <property type="entry name" value="Pectin_lyas_fold"/>
</dbReference>
<dbReference type="Proteomes" id="UP001500837">
    <property type="component" value="Unassembled WGS sequence"/>
</dbReference>
<evidence type="ECO:0000313" key="1">
    <source>
        <dbReference type="EMBL" id="GAA0307810.1"/>
    </source>
</evidence>
<comment type="caution">
    <text evidence="1">The sequence shown here is derived from an EMBL/GenBank/DDBJ whole genome shotgun (WGS) entry which is preliminary data.</text>
</comment>
<evidence type="ECO:0000313" key="2">
    <source>
        <dbReference type="Proteomes" id="UP001500837"/>
    </source>
</evidence>
<dbReference type="AlphaFoldDB" id="A0AAV3SA83"/>
<gene>
    <name evidence="1" type="ORF">GCM10009066_21820</name>
</gene>
<dbReference type="PROSITE" id="PS51257">
    <property type="entry name" value="PROKAR_LIPOPROTEIN"/>
    <property type="match status" value="1"/>
</dbReference>
<organism evidence="1 2">
    <name type="scientific">Halarchaeum salinum</name>
    <dbReference type="NCBI Taxonomy" id="489912"/>
    <lineage>
        <taxon>Archaea</taxon>
        <taxon>Methanobacteriati</taxon>
        <taxon>Methanobacteriota</taxon>
        <taxon>Stenosarchaea group</taxon>
        <taxon>Halobacteria</taxon>
        <taxon>Halobacteriales</taxon>
        <taxon>Halobacteriaceae</taxon>
    </lineage>
</organism>
<sequence length="414" mass="42180">MCPERTDAGGPRRRSVLRASLAAALVGSTAGCASLFGVDGTGTDADGGDESMAEGAPIDDGAFAALRDGHVVAMAAGIGSAAFDPAASSTPVQDALDAVGAIGGGSVYLPPTTVTEVGPIRPYPNTGVYGFGMGVSVLHIRTAETDGVRFDRAESVQRVALDGFELRGPGVRKTTGVAIHYVDATDDPADDPADVHVGRLYCRQWGNSVLRVEAGVGPFQCRYDFLRADDCDAGAAGALLDWRSGYGPANHFGTVIAYPNANASGAPTTILRQAGGELTIEDVSVGGTAGTLVEQTDGRLHAGRLHWEPESQPSVPAALVRLAGPGVTHVGDVVVDAGRVPSVYELASGFANKHLVAPGTTRGTVTENVVRVTGPGASDSRSWYYGSRADVSVASGVANGGRLRVLGDAGTGLA</sequence>
<reference evidence="1 2" key="1">
    <citation type="journal article" date="2019" name="Int. J. Syst. Evol. Microbiol.">
        <title>The Global Catalogue of Microorganisms (GCM) 10K type strain sequencing project: providing services to taxonomists for standard genome sequencing and annotation.</title>
        <authorList>
            <consortium name="The Broad Institute Genomics Platform"/>
            <consortium name="The Broad Institute Genome Sequencing Center for Infectious Disease"/>
            <person name="Wu L."/>
            <person name="Ma J."/>
        </authorList>
    </citation>
    <scope>NUCLEOTIDE SEQUENCE [LARGE SCALE GENOMIC DNA]</scope>
    <source>
        <strain evidence="1 2">JCM 16330</strain>
    </source>
</reference>
<protein>
    <submittedName>
        <fullName evidence="1">Uncharacterized protein</fullName>
    </submittedName>
</protein>
<name>A0AAV3SA83_9EURY</name>
<accession>A0AAV3SA83</accession>